<dbReference type="Proteomes" id="UP000286402">
    <property type="component" value="Unassembled WGS sequence"/>
</dbReference>
<dbReference type="AlphaFoldDB" id="A0A420FXN7"/>
<evidence type="ECO:0000313" key="2">
    <source>
        <dbReference type="Proteomes" id="UP000286402"/>
    </source>
</evidence>
<keyword evidence="2" id="KW-1185">Reference proteome</keyword>
<proteinExistence type="predicted"/>
<accession>A0A420FXN7</accession>
<protein>
    <submittedName>
        <fullName evidence="1">Uncharacterized protein</fullName>
    </submittedName>
</protein>
<sequence length="350" mass="40320">MNKSKLFEIKKRTETRPSTGNENAFKYYNDTGRIDVIPVREIMEIWFEIYPDNEKDEMRSRLVSDFGPAFYELGLYSYFKNLGYLITIHPTVPNSTKHPDFLVHKNGVEFYVEIKEMQLESEVERLKNRRMNTLTDSMNLIDSTNFMICIETIRFKSGNQPSGKKVIKHFDNLIKSFEPESYREKMEKSGYEIMPTLQYEDNDVYIAIKLLPKLSHLRGKIGRAVASYGAYSKIGGDEETIKNALQSKASRYGVLDKPFLICLNYPSSFLRKEDIDLALYGSESFFGTVNNPKNTRVSAVLITSFTVSGLVNAKHYFYPNPYAKREIEFSPAIDLKSSLSLTKGYIKEFG</sequence>
<dbReference type="RefSeq" id="WP_120333959.1">
    <property type="nucleotide sequence ID" value="NZ_MCAQ01000011.1"/>
</dbReference>
<evidence type="ECO:0000313" key="1">
    <source>
        <dbReference type="EMBL" id="RKF37664.1"/>
    </source>
</evidence>
<reference evidence="1 2" key="1">
    <citation type="submission" date="2016-07" db="EMBL/GenBank/DDBJ databases">
        <title>Genome analysis of Sphingobacterium siyangense T12B17.</title>
        <authorList>
            <person name="Xu D."/>
            <person name="Su Y."/>
            <person name="Zheng S."/>
        </authorList>
    </citation>
    <scope>NUCLEOTIDE SEQUENCE [LARGE SCALE GENOMIC DNA]</scope>
    <source>
        <strain evidence="1 2">T12B17</strain>
    </source>
</reference>
<gene>
    <name evidence="1" type="ORF">BCY89_27690</name>
</gene>
<organism evidence="1 2">
    <name type="scientific">Sphingobacterium siyangense</name>
    <dbReference type="NCBI Taxonomy" id="459529"/>
    <lineage>
        <taxon>Bacteria</taxon>
        <taxon>Pseudomonadati</taxon>
        <taxon>Bacteroidota</taxon>
        <taxon>Sphingobacteriia</taxon>
        <taxon>Sphingobacteriales</taxon>
        <taxon>Sphingobacteriaceae</taxon>
        <taxon>Sphingobacterium</taxon>
    </lineage>
</organism>
<dbReference type="EMBL" id="MCAQ01000011">
    <property type="protein sequence ID" value="RKF37664.1"/>
    <property type="molecule type" value="Genomic_DNA"/>
</dbReference>
<comment type="caution">
    <text evidence="1">The sequence shown here is derived from an EMBL/GenBank/DDBJ whole genome shotgun (WGS) entry which is preliminary data.</text>
</comment>
<name>A0A420FXN7_9SPHI</name>